<dbReference type="Proteomes" id="UP000228777">
    <property type="component" value="Unassembled WGS sequence"/>
</dbReference>
<name>A0A2M6Z489_9BACT</name>
<dbReference type="Pfam" id="PF12146">
    <property type="entry name" value="Hydrolase_4"/>
    <property type="match status" value="1"/>
</dbReference>
<dbReference type="PRINTS" id="PR00111">
    <property type="entry name" value="ABHYDROLASE"/>
</dbReference>
<evidence type="ECO:0000313" key="3">
    <source>
        <dbReference type="Proteomes" id="UP000228777"/>
    </source>
</evidence>
<accession>A0A2M6Z489</accession>
<comment type="caution">
    <text evidence="2">The sequence shown here is derived from an EMBL/GenBank/DDBJ whole genome shotgun (WGS) entry which is preliminary data.</text>
</comment>
<dbReference type="PANTHER" id="PTHR43798:SF33">
    <property type="entry name" value="HYDROLASE, PUTATIVE (AFU_ORTHOLOGUE AFUA_2G14860)-RELATED"/>
    <property type="match status" value="1"/>
</dbReference>
<feature type="domain" description="Serine aminopeptidase S33" evidence="1">
    <location>
        <begin position="3"/>
        <end position="221"/>
    </location>
</feature>
<proteinExistence type="predicted"/>
<dbReference type="InterPro" id="IPR029058">
    <property type="entry name" value="AB_hydrolase_fold"/>
</dbReference>
<dbReference type="AlphaFoldDB" id="A0A2M6Z489"/>
<dbReference type="InterPro" id="IPR000073">
    <property type="entry name" value="AB_hydrolase_1"/>
</dbReference>
<gene>
    <name evidence="2" type="ORF">COS93_00435</name>
</gene>
<protein>
    <recommendedName>
        <fullName evidence="1">Serine aminopeptidase S33 domain-containing protein</fullName>
    </recommendedName>
</protein>
<dbReference type="InterPro" id="IPR050266">
    <property type="entry name" value="AB_hydrolase_sf"/>
</dbReference>
<dbReference type="SUPFAM" id="SSF53474">
    <property type="entry name" value="alpha/beta-Hydrolases"/>
    <property type="match status" value="1"/>
</dbReference>
<dbReference type="InterPro" id="IPR022742">
    <property type="entry name" value="Hydrolase_4"/>
</dbReference>
<dbReference type="PANTHER" id="PTHR43798">
    <property type="entry name" value="MONOACYLGLYCEROL LIPASE"/>
    <property type="match status" value="1"/>
</dbReference>
<dbReference type="EMBL" id="PEWP01000010">
    <property type="protein sequence ID" value="PIU47200.1"/>
    <property type="molecule type" value="Genomic_DNA"/>
</dbReference>
<evidence type="ECO:0000259" key="1">
    <source>
        <dbReference type="Pfam" id="PF12146"/>
    </source>
</evidence>
<sequence>MRTLVILHGWQSSKEKWEKVKTELEKLGIKVIIPDLPGFKPETKLLRPWNLDDYISWFNNFLENTKRTCPEFVERFFLLGYSFGGRVAIKFTANNFEKIQGLILVSAAGIKRKKSRIFHLGIKFSNWLLSLPGLNKLKPNLREIFYRYILRRTDYLETKGFLRETFKNIIEEDLTSYLSKIKVPTLILWGERDKTTPLSDAYLMKNKIENSKLEILKDIGHVPYLENPEFLVKKIKESII</sequence>
<organism evidence="2 3">
    <name type="scientific">bacterium (Candidatus Gribaldobacteria) CG07_land_8_20_14_0_80_33_18</name>
    <dbReference type="NCBI Taxonomy" id="2014272"/>
    <lineage>
        <taxon>Bacteria</taxon>
        <taxon>Candidatus Gribaldobacteria</taxon>
    </lineage>
</organism>
<dbReference type="Gene3D" id="3.40.50.1820">
    <property type="entry name" value="alpha/beta hydrolase"/>
    <property type="match status" value="1"/>
</dbReference>
<evidence type="ECO:0000313" key="2">
    <source>
        <dbReference type="EMBL" id="PIU47200.1"/>
    </source>
</evidence>
<reference evidence="3" key="1">
    <citation type="submission" date="2017-09" db="EMBL/GenBank/DDBJ databases">
        <title>Depth-based differentiation of microbial function through sediment-hosted aquifers and enrichment of novel symbionts in the deep terrestrial subsurface.</title>
        <authorList>
            <person name="Probst A.J."/>
            <person name="Ladd B."/>
            <person name="Jarett J.K."/>
            <person name="Geller-Mcgrath D.E."/>
            <person name="Sieber C.M.K."/>
            <person name="Emerson J.B."/>
            <person name="Anantharaman K."/>
            <person name="Thomas B.C."/>
            <person name="Malmstrom R."/>
            <person name="Stieglmeier M."/>
            <person name="Klingl A."/>
            <person name="Woyke T."/>
            <person name="Ryan C.M."/>
            <person name="Banfield J.F."/>
        </authorList>
    </citation>
    <scope>NUCLEOTIDE SEQUENCE [LARGE SCALE GENOMIC DNA]</scope>
</reference>
<dbReference type="GO" id="GO:0016020">
    <property type="term" value="C:membrane"/>
    <property type="evidence" value="ECO:0007669"/>
    <property type="project" value="TreeGrafter"/>
</dbReference>